<proteinExistence type="predicted"/>
<name>A0A550CE35_9AGAR</name>
<comment type="caution">
    <text evidence="2">The sequence shown here is derived from an EMBL/GenBank/DDBJ whole genome shotgun (WGS) entry which is preliminary data.</text>
</comment>
<protein>
    <submittedName>
        <fullName evidence="2">Uncharacterized protein</fullName>
    </submittedName>
</protein>
<feature type="compositionally biased region" description="Low complexity" evidence="1">
    <location>
        <begin position="60"/>
        <end position="79"/>
    </location>
</feature>
<evidence type="ECO:0000313" key="2">
    <source>
        <dbReference type="EMBL" id="TRM63061.1"/>
    </source>
</evidence>
<dbReference type="AlphaFoldDB" id="A0A550CE35"/>
<feature type="region of interest" description="Disordered" evidence="1">
    <location>
        <begin position="57"/>
        <end position="115"/>
    </location>
</feature>
<dbReference type="Proteomes" id="UP000320762">
    <property type="component" value="Unassembled WGS sequence"/>
</dbReference>
<keyword evidence="3" id="KW-1185">Reference proteome</keyword>
<feature type="region of interest" description="Disordered" evidence="1">
    <location>
        <begin position="189"/>
        <end position="256"/>
    </location>
</feature>
<dbReference type="EMBL" id="VDMD01000010">
    <property type="protein sequence ID" value="TRM63061.1"/>
    <property type="molecule type" value="Genomic_DNA"/>
</dbReference>
<gene>
    <name evidence="2" type="ORF">BD626DRAFT_583572</name>
</gene>
<evidence type="ECO:0000256" key="1">
    <source>
        <dbReference type="SAM" id="MobiDB-lite"/>
    </source>
</evidence>
<feature type="region of interest" description="Disordered" evidence="1">
    <location>
        <begin position="32"/>
        <end position="51"/>
    </location>
</feature>
<evidence type="ECO:0000313" key="3">
    <source>
        <dbReference type="Proteomes" id="UP000320762"/>
    </source>
</evidence>
<accession>A0A550CE35</accession>
<organism evidence="2 3">
    <name type="scientific">Schizophyllum amplum</name>
    <dbReference type="NCBI Taxonomy" id="97359"/>
    <lineage>
        <taxon>Eukaryota</taxon>
        <taxon>Fungi</taxon>
        <taxon>Dikarya</taxon>
        <taxon>Basidiomycota</taxon>
        <taxon>Agaricomycotina</taxon>
        <taxon>Agaricomycetes</taxon>
        <taxon>Agaricomycetidae</taxon>
        <taxon>Agaricales</taxon>
        <taxon>Schizophyllaceae</taxon>
        <taxon>Schizophyllum</taxon>
    </lineage>
</organism>
<feature type="compositionally biased region" description="Acidic residues" evidence="1">
    <location>
        <begin position="222"/>
        <end position="245"/>
    </location>
</feature>
<sequence>MRMRPASKPLASFTRATPDPLPEQVYQPEAIFFGPDGNLLPPLGSRSRSLRRHETAMQHIPSDTTTPSVPVPPISTTATPHKRSHWPNRDGERRHKIPLPSQTQPNWHVEGNRAQSPNGTRYRWYERELTNYREADASRPVTYRIVDEGAEARRSGLEPSVMRRRPLHRQEVLWEFGWVRESPLTQAGPSAVWCHDGGEEDRGEGSSSSVRQSEVTSSDGLVGDEEASVVEELEEADEADLEEEVTYVGKGKGRAD</sequence>
<feature type="region of interest" description="Disordered" evidence="1">
    <location>
        <begin position="1"/>
        <end position="22"/>
    </location>
</feature>
<feature type="compositionally biased region" description="Low complexity" evidence="1">
    <location>
        <begin position="205"/>
        <end position="218"/>
    </location>
</feature>
<reference evidence="2 3" key="1">
    <citation type="journal article" date="2019" name="New Phytol.">
        <title>Comparative genomics reveals unique wood-decay strategies and fruiting body development in the Schizophyllaceae.</title>
        <authorList>
            <person name="Almasi E."/>
            <person name="Sahu N."/>
            <person name="Krizsan K."/>
            <person name="Balint B."/>
            <person name="Kovacs G.M."/>
            <person name="Kiss B."/>
            <person name="Cseklye J."/>
            <person name="Drula E."/>
            <person name="Henrissat B."/>
            <person name="Nagy I."/>
            <person name="Chovatia M."/>
            <person name="Adam C."/>
            <person name="LaButti K."/>
            <person name="Lipzen A."/>
            <person name="Riley R."/>
            <person name="Grigoriev I.V."/>
            <person name="Nagy L.G."/>
        </authorList>
    </citation>
    <scope>NUCLEOTIDE SEQUENCE [LARGE SCALE GENOMIC DNA]</scope>
    <source>
        <strain evidence="2 3">NL-1724</strain>
    </source>
</reference>